<dbReference type="PIRSF" id="PIRSF031057">
    <property type="entry name" value="Thiamin_pyrophosphokinase"/>
    <property type="match status" value="1"/>
</dbReference>
<comment type="similarity">
    <text evidence="2">Belongs to the thiamine pyrophosphokinase family.</text>
</comment>
<evidence type="ECO:0000313" key="10">
    <source>
        <dbReference type="EMBL" id="EEH52972.1"/>
    </source>
</evidence>
<dbReference type="InterPro" id="IPR016966">
    <property type="entry name" value="Thiamin_pyrophosphokinase_euk"/>
</dbReference>
<dbReference type="GO" id="GO:0016301">
    <property type="term" value="F:kinase activity"/>
    <property type="evidence" value="ECO:0007669"/>
    <property type="project" value="UniProtKB-KW"/>
</dbReference>
<evidence type="ECO:0000259" key="9">
    <source>
        <dbReference type="SMART" id="SM00983"/>
    </source>
</evidence>
<keyword evidence="4" id="KW-0808">Transferase</keyword>
<dbReference type="PANTHER" id="PTHR13622:SF8">
    <property type="entry name" value="THIAMIN PYROPHOSPHOKINASE 1"/>
    <property type="match status" value="1"/>
</dbReference>
<evidence type="ECO:0000256" key="3">
    <source>
        <dbReference type="ARBA" id="ARBA00013245"/>
    </source>
</evidence>
<dbReference type="FunFam" id="2.60.120.320:FF:000001">
    <property type="entry name" value="Thiamine pyrophosphokinase"/>
    <property type="match status" value="1"/>
</dbReference>
<dbReference type="InterPro" id="IPR007371">
    <property type="entry name" value="TPK_catalytic"/>
</dbReference>
<dbReference type="InterPro" id="IPR006282">
    <property type="entry name" value="Thi_PPkinase"/>
</dbReference>
<feature type="domain" description="Thiamin pyrophosphokinase thiamin-binding" evidence="9">
    <location>
        <begin position="185"/>
        <end position="257"/>
    </location>
</feature>
<dbReference type="GO" id="GO:0006772">
    <property type="term" value="P:thiamine metabolic process"/>
    <property type="evidence" value="ECO:0007669"/>
    <property type="project" value="InterPro"/>
</dbReference>
<dbReference type="RefSeq" id="XP_003063033.1">
    <property type="nucleotide sequence ID" value="XM_003062987.1"/>
</dbReference>
<dbReference type="InterPro" id="IPR036371">
    <property type="entry name" value="TPK_B1-bd_sf"/>
</dbReference>
<dbReference type="CDD" id="cd07995">
    <property type="entry name" value="TPK"/>
    <property type="match status" value="1"/>
</dbReference>
<evidence type="ECO:0000256" key="7">
    <source>
        <dbReference type="ARBA" id="ARBA00022840"/>
    </source>
</evidence>
<dbReference type="PANTHER" id="PTHR13622">
    <property type="entry name" value="THIAMIN PYROPHOSPHOKINASE"/>
    <property type="match status" value="1"/>
</dbReference>
<dbReference type="AlphaFoldDB" id="C1N4P2"/>
<keyword evidence="6" id="KW-0418">Kinase</keyword>
<dbReference type="NCBIfam" id="TIGR01378">
    <property type="entry name" value="thi_PPkinase"/>
    <property type="match status" value="1"/>
</dbReference>
<dbReference type="eggNOG" id="KOG3153">
    <property type="taxonomic scope" value="Eukaryota"/>
</dbReference>
<keyword evidence="5" id="KW-0547">Nucleotide-binding</keyword>
<dbReference type="GeneID" id="9688265"/>
<sequence length="263" mass="28565">SLLLLNYHLPSFTRNLWARSRRRVCADGGANRLYDELPAMHPDEDAMEIRNAHLPDLIVGDLDSIRDDVRAFYVDRGCACVDLSHDQDSTDLHKAIAAMTREDEAEDAAHVGDGGLGGGLGLDSVRVPRRRNRNRRIFAVGALGGRLDHELSHMSALREFDVGPSPTRVVLLGRSSMATLIRGDGRTAIRPCVAVEGPACGLVPMYGPAVVSTSGLKWDMDETTLAFGRFISTSNEMGEETVREGGGEIVVTTTAPLVWTTDI</sequence>
<dbReference type="Proteomes" id="UP000001876">
    <property type="component" value="Unassembled WGS sequence"/>
</dbReference>
<evidence type="ECO:0000256" key="4">
    <source>
        <dbReference type="ARBA" id="ARBA00022679"/>
    </source>
</evidence>
<dbReference type="Pfam" id="PF04265">
    <property type="entry name" value="TPK_B1_binding"/>
    <property type="match status" value="1"/>
</dbReference>
<protein>
    <recommendedName>
        <fullName evidence="3">thiamine diphosphokinase</fullName>
        <ecNumber evidence="3">2.7.6.2</ecNumber>
    </recommendedName>
</protein>
<comment type="pathway">
    <text evidence="1">Cofactor biosynthesis; thiamine diphosphate biosynthesis; thiamine diphosphate from thiamine: step 1/1.</text>
</comment>
<name>C1N4P2_MICPC</name>
<organism evidence="11">
    <name type="scientific">Micromonas pusilla (strain CCMP1545)</name>
    <name type="common">Picoplanktonic green alga</name>
    <dbReference type="NCBI Taxonomy" id="564608"/>
    <lineage>
        <taxon>Eukaryota</taxon>
        <taxon>Viridiplantae</taxon>
        <taxon>Chlorophyta</taxon>
        <taxon>Mamiellophyceae</taxon>
        <taxon>Mamiellales</taxon>
        <taxon>Mamiellaceae</taxon>
        <taxon>Micromonas</taxon>
    </lineage>
</organism>
<feature type="non-terminal residue" evidence="10">
    <location>
        <position position="263"/>
    </location>
</feature>
<evidence type="ECO:0000256" key="6">
    <source>
        <dbReference type="ARBA" id="ARBA00022777"/>
    </source>
</evidence>
<comment type="function">
    <text evidence="8">Catalyzes the phosphorylation of thiamine to thiamine pyrophosphate (TPP). TPP is an active cofactor for enzymes involved in glycolysis and energy production. Plant leaves require high levels of TPP for photosynthesis and carbohydrate metabolism.</text>
</comment>
<dbReference type="Gene3D" id="2.60.120.320">
    <property type="entry name" value="Thiamin pyrophosphokinase, thiamin-binding domain"/>
    <property type="match status" value="1"/>
</dbReference>
<dbReference type="EMBL" id="GG663747">
    <property type="protein sequence ID" value="EEH52972.1"/>
    <property type="molecule type" value="Genomic_DNA"/>
</dbReference>
<dbReference type="Gene3D" id="3.40.50.10240">
    <property type="entry name" value="Thiamin pyrophosphokinase, catalytic domain"/>
    <property type="match status" value="1"/>
</dbReference>
<dbReference type="SUPFAM" id="SSF63862">
    <property type="entry name" value="Thiamin pyrophosphokinase, substrate-binding domain"/>
    <property type="match status" value="1"/>
</dbReference>
<evidence type="ECO:0000256" key="5">
    <source>
        <dbReference type="ARBA" id="ARBA00022741"/>
    </source>
</evidence>
<dbReference type="UniPathway" id="UPA00060">
    <property type="reaction ID" value="UER00597"/>
</dbReference>
<dbReference type="SUPFAM" id="SSF63999">
    <property type="entry name" value="Thiamin pyrophosphokinase, catalytic domain"/>
    <property type="match status" value="1"/>
</dbReference>
<dbReference type="EC" id="2.7.6.2" evidence="3"/>
<proteinExistence type="inferred from homology"/>
<dbReference type="OrthoDB" id="25149at2759"/>
<dbReference type="STRING" id="564608.C1N4P2"/>
<evidence type="ECO:0000313" key="11">
    <source>
        <dbReference type="Proteomes" id="UP000001876"/>
    </source>
</evidence>
<dbReference type="InterPro" id="IPR036759">
    <property type="entry name" value="TPK_catalytic_sf"/>
</dbReference>
<keyword evidence="7" id="KW-0067">ATP-binding</keyword>
<evidence type="ECO:0000256" key="2">
    <source>
        <dbReference type="ARBA" id="ARBA00006785"/>
    </source>
</evidence>
<feature type="non-terminal residue" evidence="10">
    <location>
        <position position="1"/>
    </location>
</feature>
<dbReference type="GO" id="GO:0030975">
    <property type="term" value="F:thiamine binding"/>
    <property type="evidence" value="ECO:0007669"/>
    <property type="project" value="InterPro"/>
</dbReference>
<gene>
    <name evidence="10" type="ORF">MICPUCDRAFT_6378</name>
</gene>
<dbReference type="Pfam" id="PF04263">
    <property type="entry name" value="TPK_catalytic"/>
    <property type="match status" value="1"/>
</dbReference>
<dbReference type="GO" id="GO:0005524">
    <property type="term" value="F:ATP binding"/>
    <property type="evidence" value="ECO:0007669"/>
    <property type="project" value="UniProtKB-KW"/>
</dbReference>
<accession>C1N4P2</accession>
<keyword evidence="11" id="KW-1185">Reference proteome</keyword>
<dbReference type="GO" id="GO:0004788">
    <property type="term" value="F:thiamine diphosphokinase activity"/>
    <property type="evidence" value="ECO:0007669"/>
    <property type="project" value="UniProtKB-EC"/>
</dbReference>
<dbReference type="SMART" id="SM00983">
    <property type="entry name" value="TPK_B1_binding"/>
    <property type="match status" value="1"/>
</dbReference>
<dbReference type="OMA" id="TDMCKAL"/>
<dbReference type="InterPro" id="IPR007373">
    <property type="entry name" value="Thiamin_PyroPKinase_B1-bd"/>
</dbReference>
<evidence type="ECO:0000256" key="1">
    <source>
        <dbReference type="ARBA" id="ARBA00005078"/>
    </source>
</evidence>
<dbReference type="KEGG" id="mpp:MICPUCDRAFT_6378"/>
<reference evidence="10 11" key="1">
    <citation type="journal article" date="2009" name="Science">
        <title>Green evolution and dynamic adaptations revealed by genomes of the marine picoeukaryotes Micromonas.</title>
        <authorList>
            <person name="Worden A.Z."/>
            <person name="Lee J.H."/>
            <person name="Mock T."/>
            <person name="Rouze P."/>
            <person name="Simmons M.P."/>
            <person name="Aerts A.L."/>
            <person name="Allen A.E."/>
            <person name="Cuvelier M.L."/>
            <person name="Derelle E."/>
            <person name="Everett M.V."/>
            <person name="Foulon E."/>
            <person name="Grimwood J."/>
            <person name="Gundlach H."/>
            <person name="Henrissat B."/>
            <person name="Napoli C."/>
            <person name="McDonald S.M."/>
            <person name="Parker M.S."/>
            <person name="Rombauts S."/>
            <person name="Salamov A."/>
            <person name="Von Dassow P."/>
            <person name="Badger J.H."/>
            <person name="Coutinho P.M."/>
            <person name="Demir E."/>
            <person name="Dubchak I."/>
            <person name="Gentemann C."/>
            <person name="Eikrem W."/>
            <person name="Gready J.E."/>
            <person name="John U."/>
            <person name="Lanier W."/>
            <person name="Lindquist E.A."/>
            <person name="Lucas S."/>
            <person name="Mayer K.F."/>
            <person name="Moreau H."/>
            <person name="Not F."/>
            <person name="Otillar R."/>
            <person name="Panaud O."/>
            <person name="Pangilinan J."/>
            <person name="Paulsen I."/>
            <person name="Piegu B."/>
            <person name="Poliakov A."/>
            <person name="Robbens S."/>
            <person name="Schmutz J."/>
            <person name="Toulza E."/>
            <person name="Wyss T."/>
            <person name="Zelensky A."/>
            <person name="Zhou K."/>
            <person name="Armbrust E.V."/>
            <person name="Bhattacharya D."/>
            <person name="Goodenough U.W."/>
            <person name="Van de Peer Y."/>
            <person name="Grigoriev I.V."/>
        </authorList>
    </citation>
    <scope>NUCLEOTIDE SEQUENCE [LARGE SCALE GENOMIC DNA]</scope>
    <source>
        <strain evidence="10 11">CCMP1545</strain>
    </source>
</reference>
<dbReference type="GO" id="GO:0009229">
    <property type="term" value="P:thiamine diphosphate biosynthetic process"/>
    <property type="evidence" value="ECO:0007669"/>
    <property type="project" value="UniProtKB-UniPathway"/>
</dbReference>
<evidence type="ECO:0000256" key="8">
    <source>
        <dbReference type="ARBA" id="ARBA00025120"/>
    </source>
</evidence>